<dbReference type="ExpressionAtlas" id="A0A654FPA6">
    <property type="expression patterns" value="baseline and differential"/>
</dbReference>
<dbReference type="Gene3D" id="3.30.40.10">
    <property type="entry name" value="Zinc/RING finger domain, C3HC4 (zinc finger)"/>
    <property type="match status" value="1"/>
</dbReference>
<sequence>MSNFTYTSAFNLSDNSPFNPAIGSSSSSSSALVVASDDDNNTDDACSICLEPFTLQDPSTVTSCKHEYHLQCIIEWSQRSKECPICWQLFVLRDPASQELLAAVEKERLLKTRNISSSSPISIHHSHDDFHSEEEESQFSSFDEQFLRHLTEAAHRRCLLRRRDGQISSSLVSSSDPTTIHPTDLVNLYRLSAISHVEHQNSNPCPSPGSMTPSPVSGHSSIPADSNNGSRISPGPSPSRSSQSPKSPEASSLPEAIKSKLAAASAKYKESISKSKQGLKEKLLARNNSVKELSKGVQREMNAGIAGVARMIERMDFSSKRFGGSAHVSTSTATASGFNFSFKGKRVEANSKSNNNGDKTEPQKLQVSDFSREEKRAEAIRKMERGL</sequence>
<keyword evidence="4" id="KW-0479">Metal-binding</keyword>
<feature type="region of interest" description="Disordered" evidence="9">
    <location>
        <begin position="348"/>
        <end position="376"/>
    </location>
</feature>
<name>A0A654FPA6_ARATH</name>
<dbReference type="GO" id="GO:0061630">
    <property type="term" value="F:ubiquitin protein ligase activity"/>
    <property type="evidence" value="ECO:0007669"/>
    <property type="project" value="UniProtKB-EC"/>
</dbReference>
<feature type="compositionally biased region" description="Polar residues" evidence="9">
    <location>
        <begin position="200"/>
        <end position="225"/>
    </location>
</feature>
<feature type="domain" description="RING-type" evidence="10">
    <location>
        <begin position="46"/>
        <end position="86"/>
    </location>
</feature>
<keyword evidence="6" id="KW-0833">Ubl conjugation pathway</keyword>
<dbReference type="SMART" id="SM00184">
    <property type="entry name" value="RING"/>
    <property type="match status" value="1"/>
</dbReference>
<dbReference type="EC" id="2.3.2.27" evidence="2"/>
<evidence type="ECO:0000256" key="9">
    <source>
        <dbReference type="SAM" id="MobiDB-lite"/>
    </source>
</evidence>
<evidence type="ECO:0000256" key="3">
    <source>
        <dbReference type="ARBA" id="ARBA00022679"/>
    </source>
</evidence>
<feature type="compositionally biased region" description="Polar residues" evidence="9">
    <location>
        <begin position="350"/>
        <end position="369"/>
    </location>
</feature>
<dbReference type="EMBL" id="CACRSJ010000109">
    <property type="protein sequence ID" value="VYS62626.1"/>
    <property type="molecule type" value="Genomic_DNA"/>
</dbReference>
<evidence type="ECO:0000256" key="8">
    <source>
        <dbReference type="PROSITE-ProRule" id="PRU00175"/>
    </source>
</evidence>
<keyword evidence="7" id="KW-0862">Zinc</keyword>
<evidence type="ECO:0000256" key="2">
    <source>
        <dbReference type="ARBA" id="ARBA00012483"/>
    </source>
</evidence>
<dbReference type="PANTHER" id="PTHR46463:SF16">
    <property type="entry name" value="E3 UBIQUITIN-PROTEIN LIGASE RHF1A"/>
    <property type="match status" value="1"/>
</dbReference>
<evidence type="ECO:0000256" key="6">
    <source>
        <dbReference type="ARBA" id="ARBA00022786"/>
    </source>
</evidence>
<gene>
    <name evidence="11" type="ORF">AN1_LOCUS18052</name>
</gene>
<evidence type="ECO:0000259" key="10">
    <source>
        <dbReference type="PROSITE" id="PS50089"/>
    </source>
</evidence>
<proteinExistence type="predicted"/>
<evidence type="ECO:0000256" key="4">
    <source>
        <dbReference type="ARBA" id="ARBA00022723"/>
    </source>
</evidence>
<evidence type="ECO:0000313" key="11">
    <source>
        <dbReference type="EMBL" id="VYS62626.1"/>
    </source>
</evidence>
<dbReference type="AlphaFoldDB" id="A0A654FPA6"/>
<dbReference type="Pfam" id="PF13639">
    <property type="entry name" value="zf-RING_2"/>
    <property type="match status" value="1"/>
</dbReference>
<dbReference type="PANTHER" id="PTHR46463">
    <property type="entry name" value="ZINC FINGER, RING/FYVE/PHD-TYPE"/>
    <property type="match status" value="1"/>
</dbReference>
<evidence type="ECO:0000256" key="1">
    <source>
        <dbReference type="ARBA" id="ARBA00000900"/>
    </source>
</evidence>
<reference evidence="11 12" key="1">
    <citation type="submission" date="2019-11" db="EMBL/GenBank/DDBJ databases">
        <authorList>
            <person name="Jiao W.-B."/>
            <person name="Schneeberger K."/>
        </authorList>
    </citation>
    <scope>NUCLEOTIDE SEQUENCE [LARGE SCALE GENOMIC DNA]</scope>
    <source>
        <strain evidence="12">cv. An-1</strain>
    </source>
</reference>
<evidence type="ECO:0000256" key="5">
    <source>
        <dbReference type="ARBA" id="ARBA00022771"/>
    </source>
</evidence>
<dbReference type="PROSITE" id="PS50089">
    <property type="entry name" value="ZF_RING_2"/>
    <property type="match status" value="1"/>
</dbReference>
<dbReference type="GO" id="GO:0008270">
    <property type="term" value="F:zinc ion binding"/>
    <property type="evidence" value="ECO:0007669"/>
    <property type="project" value="UniProtKB-KW"/>
</dbReference>
<evidence type="ECO:0000313" key="12">
    <source>
        <dbReference type="Proteomes" id="UP000426265"/>
    </source>
</evidence>
<dbReference type="SUPFAM" id="SSF57850">
    <property type="entry name" value="RING/U-box"/>
    <property type="match status" value="1"/>
</dbReference>
<accession>A0A654FPA6</accession>
<dbReference type="InterPro" id="IPR013083">
    <property type="entry name" value="Znf_RING/FYVE/PHD"/>
</dbReference>
<feature type="region of interest" description="Disordered" evidence="9">
    <location>
        <begin position="199"/>
        <end position="254"/>
    </location>
</feature>
<dbReference type="InterPro" id="IPR001841">
    <property type="entry name" value="Znf_RING"/>
</dbReference>
<feature type="compositionally biased region" description="Low complexity" evidence="9">
    <location>
        <begin position="226"/>
        <end position="252"/>
    </location>
</feature>
<keyword evidence="5 8" id="KW-0863">Zinc-finger</keyword>
<dbReference type="Proteomes" id="UP000426265">
    <property type="component" value="Unassembled WGS sequence"/>
</dbReference>
<evidence type="ECO:0000256" key="7">
    <source>
        <dbReference type="ARBA" id="ARBA00022833"/>
    </source>
</evidence>
<keyword evidence="3" id="KW-0808">Transferase</keyword>
<comment type="catalytic activity">
    <reaction evidence="1">
        <text>S-ubiquitinyl-[E2 ubiquitin-conjugating enzyme]-L-cysteine + [acceptor protein]-L-lysine = [E2 ubiquitin-conjugating enzyme]-L-cysteine + N(6)-ubiquitinyl-[acceptor protein]-L-lysine.</text>
        <dbReference type="EC" id="2.3.2.27"/>
    </reaction>
</comment>
<protein>
    <recommendedName>
        <fullName evidence="2">RING-type E3 ubiquitin transferase</fullName>
        <ecNumber evidence="2">2.3.2.27</ecNumber>
    </recommendedName>
</protein>
<organism evidence="11 12">
    <name type="scientific">Arabidopsis thaliana</name>
    <name type="common">Mouse-ear cress</name>
    <dbReference type="NCBI Taxonomy" id="3702"/>
    <lineage>
        <taxon>Eukaryota</taxon>
        <taxon>Viridiplantae</taxon>
        <taxon>Streptophyta</taxon>
        <taxon>Embryophyta</taxon>
        <taxon>Tracheophyta</taxon>
        <taxon>Spermatophyta</taxon>
        <taxon>Magnoliopsida</taxon>
        <taxon>eudicotyledons</taxon>
        <taxon>Gunneridae</taxon>
        <taxon>Pentapetalae</taxon>
        <taxon>rosids</taxon>
        <taxon>malvids</taxon>
        <taxon>Brassicales</taxon>
        <taxon>Brassicaceae</taxon>
        <taxon>Camelineae</taxon>
        <taxon>Arabidopsis</taxon>
    </lineage>
</organism>